<feature type="domain" description="Prokaryotic-type class I peptide chain release factors" evidence="2">
    <location>
        <begin position="95"/>
        <end position="222"/>
    </location>
</feature>
<dbReference type="VEuPathDB" id="ToxoDB:LOC34621491"/>
<feature type="compositionally biased region" description="Polar residues" evidence="1">
    <location>
        <begin position="112"/>
        <end position="122"/>
    </location>
</feature>
<organism evidence="3 4">
    <name type="scientific">Cyclospora cayetanensis</name>
    <dbReference type="NCBI Taxonomy" id="88456"/>
    <lineage>
        <taxon>Eukaryota</taxon>
        <taxon>Sar</taxon>
        <taxon>Alveolata</taxon>
        <taxon>Apicomplexa</taxon>
        <taxon>Conoidasida</taxon>
        <taxon>Coccidia</taxon>
        <taxon>Eucoccidiorida</taxon>
        <taxon>Eimeriorina</taxon>
        <taxon>Eimeriidae</taxon>
        <taxon>Cyclospora</taxon>
    </lineage>
</organism>
<dbReference type="GO" id="GO:0005762">
    <property type="term" value="C:mitochondrial large ribosomal subunit"/>
    <property type="evidence" value="ECO:0007669"/>
    <property type="project" value="TreeGrafter"/>
</dbReference>
<dbReference type="Gene3D" id="3.30.160.20">
    <property type="match status" value="1"/>
</dbReference>
<dbReference type="VEuPathDB" id="ToxoDB:cyc_05073"/>
<dbReference type="EMBL" id="JROU02001955">
    <property type="protein sequence ID" value="OEH74718.1"/>
    <property type="molecule type" value="Genomic_DNA"/>
</dbReference>
<proteinExistence type="predicted"/>
<dbReference type="SUPFAM" id="SSF110916">
    <property type="entry name" value="Peptidyl-tRNA hydrolase domain-like"/>
    <property type="match status" value="1"/>
</dbReference>
<dbReference type="InterPro" id="IPR052104">
    <property type="entry name" value="Mito_Release_Factor_mL62"/>
</dbReference>
<feature type="region of interest" description="Disordered" evidence="1">
    <location>
        <begin position="102"/>
        <end position="122"/>
    </location>
</feature>
<dbReference type="GO" id="GO:0070126">
    <property type="term" value="P:mitochondrial translational termination"/>
    <property type="evidence" value="ECO:0007669"/>
    <property type="project" value="TreeGrafter"/>
</dbReference>
<gene>
    <name evidence="3" type="ORF">cyc_05073</name>
</gene>
<comment type="caution">
    <text evidence="3">The sequence shown here is derived from an EMBL/GenBank/DDBJ whole genome shotgun (WGS) entry which is preliminary data.</text>
</comment>
<evidence type="ECO:0000313" key="4">
    <source>
        <dbReference type="Proteomes" id="UP000095192"/>
    </source>
</evidence>
<reference evidence="3 4" key="1">
    <citation type="journal article" date="2016" name="BMC Genomics">
        <title>Comparative genomics reveals Cyclospora cayetanensis possesses coccidia-like metabolism and invasion components but unique surface antigens.</title>
        <authorList>
            <person name="Liu S."/>
            <person name="Wang L."/>
            <person name="Zheng H."/>
            <person name="Xu Z."/>
            <person name="Roellig D.M."/>
            <person name="Li N."/>
            <person name="Frace M.A."/>
            <person name="Tang K."/>
            <person name="Arrowood M.J."/>
            <person name="Moss D.M."/>
            <person name="Zhang L."/>
            <person name="Feng Y."/>
            <person name="Xiao L."/>
        </authorList>
    </citation>
    <scope>NUCLEOTIDE SEQUENCE [LARGE SCALE GENOMIC DNA]</scope>
    <source>
        <strain evidence="3 4">CHN_HEN01</strain>
    </source>
</reference>
<accession>A0A1D3CU62</accession>
<dbReference type="InParanoid" id="A0A1D3CU62"/>
<dbReference type="InterPro" id="IPR000352">
    <property type="entry name" value="Pep_chain_release_fac_I"/>
</dbReference>
<sequence length="225" mass="25496">MKPPLYATLGACAPGVPVTAAFTAAADICTRMGGLATATLRNRSCPIGRSLFKRYLLRNSRDSSECHPSSSSRRLCACGSEDAESRECGFRGKGVNWSEVEFRSSRSGKPGGQSSNKSSSKVQLRLDIKKQTWLCRLLQERLQQQQKHAVSAAGVLLLRCEDTPSQQQNKERVKQQLLLLLQQLAQQQEQQHIPVEQRKTLQEKRQWRQKLFDQKRTAAYRRQWP</sequence>
<evidence type="ECO:0000259" key="2">
    <source>
        <dbReference type="Pfam" id="PF00472"/>
    </source>
</evidence>
<dbReference type="GO" id="GO:0004045">
    <property type="term" value="F:peptidyl-tRNA hydrolase activity"/>
    <property type="evidence" value="ECO:0007669"/>
    <property type="project" value="TreeGrafter"/>
</dbReference>
<dbReference type="PANTHER" id="PTHR11075">
    <property type="entry name" value="PEPTIDE CHAIN RELEASE FACTOR"/>
    <property type="match status" value="1"/>
</dbReference>
<name>A0A1D3CU62_9EIME</name>
<evidence type="ECO:0000256" key="1">
    <source>
        <dbReference type="SAM" id="MobiDB-lite"/>
    </source>
</evidence>
<dbReference type="AlphaFoldDB" id="A0A1D3CU62"/>
<dbReference type="GO" id="GO:0016150">
    <property type="term" value="F:translation release factor activity, codon nonspecific"/>
    <property type="evidence" value="ECO:0007669"/>
    <property type="project" value="TreeGrafter"/>
</dbReference>
<dbReference type="PANTHER" id="PTHR11075:SF54">
    <property type="entry name" value="LARGE RIBOSOMAL SUBUNIT PROTEIN ML62"/>
    <property type="match status" value="1"/>
</dbReference>
<dbReference type="Proteomes" id="UP000095192">
    <property type="component" value="Unassembled WGS sequence"/>
</dbReference>
<keyword evidence="4" id="KW-1185">Reference proteome</keyword>
<evidence type="ECO:0000313" key="3">
    <source>
        <dbReference type="EMBL" id="OEH74718.1"/>
    </source>
</evidence>
<dbReference type="Pfam" id="PF00472">
    <property type="entry name" value="RF-1"/>
    <property type="match status" value="1"/>
</dbReference>
<protein>
    <submittedName>
        <fullName evidence="3">Sin-like domain-containing protein</fullName>
    </submittedName>
</protein>